<reference evidence="1 3" key="1">
    <citation type="submission" date="2023-09" db="EMBL/GenBank/DDBJ databases">
        <title>Demequina sp. a novel bacteria isolated from Capsicum annuum.</title>
        <authorList>
            <person name="Humaira Z."/>
            <person name="Lee J."/>
            <person name="Cho D."/>
        </authorList>
    </citation>
    <scope>NUCLEOTIDE SEQUENCE [LARGE SCALE GENOMIC DNA]</scope>
    <source>
        <strain evidence="1 3">OYTSA14</strain>
        <strain evidence="2">PMTSA13</strain>
    </source>
</reference>
<accession>A0AA96JBU8</accession>
<evidence type="ECO:0000313" key="3">
    <source>
        <dbReference type="Proteomes" id="UP001304125"/>
    </source>
</evidence>
<protein>
    <submittedName>
        <fullName evidence="1">Uncharacterized protein</fullName>
    </submittedName>
</protein>
<name>A0AA96F5M6_9MICO</name>
<sequence>MTSEASPAAVGAVAELESLRWWLLRWGPRADSGVILAAGPADDEAASVDVATLAVALPVMALTGDFAPADMQYRMHRELLWDEATGMWAASCSVDEHGAGIGSRPPVTQDATAMVVETLDKALRLGGDAVPAEMRGRWAQQLAELRDALSRG</sequence>
<dbReference type="KEGG" id="dcp:RN607_07785"/>
<evidence type="ECO:0000313" key="1">
    <source>
        <dbReference type="EMBL" id="WNM23222.1"/>
    </source>
</evidence>
<organism evidence="1 3">
    <name type="scientific">Demequina capsici</name>
    <dbReference type="NCBI Taxonomy" id="3075620"/>
    <lineage>
        <taxon>Bacteria</taxon>
        <taxon>Bacillati</taxon>
        <taxon>Actinomycetota</taxon>
        <taxon>Actinomycetes</taxon>
        <taxon>Micrococcales</taxon>
        <taxon>Demequinaceae</taxon>
        <taxon>Demequina</taxon>
    </lineage>
</organism>
<dbReference type="Proteomes" id="UP001304125">
    <property type="component" value="Chromosome"/>
</dbReference>
<gene>
    <name evidence="1" type="ORF">RN606_07545</name>
    <name evidence="2" type="ORF">RN607_07785</name>
</gene>
<dbReference type="Proteomes" id="UP001303408">
    <property type="component" value="Chromosome"/>
</dbReference>
<dbReference type="EMBL" id="CP134880">
    <property type="protein sequence ID" value="WNM26101.1"/>
    <property type="molecule type" value="Genomic_DNA"/>
</dbReference>
<keyword evidence="3" id="KW-1185">Reference proteome</keyword>
<dbReference type="EMBL" id="CP134879">
    <property type="protein sequence ID" value="WNM23222.1"/>
    <property type="molecule type" value="Genomic_DNA"/>
</dbReference>
<dbReference type="RefSeq" id="WP_313495969.1">
    <property type="nucleotide sequence ID" value="NZ_CP134879.1"/>
</dbReference>
<dbReference type="AlphaFoldDB" id="A0AA96F5M6"/>
<evidence type="ECO:0000313" key="2">
    <source>
        <dbReference type="EMBL" id="WNM26101.1"/>
    </source>
</evidence>
<accession>A0AA96F5M6</accession>
<proteinExistence type="predicted"/>